<gene>
    <name evidence="1" type="ORF">LCGC14_0353610</name>
</gene>
<reference evidence="1" key="1">
    <citation type="journal article" date="2015" name="Nature">
        <title>Complex archaea that bridge the gap between prokaryotes and eukaryotes.</title>
        <authorList>
            <person name="Spang A."/>
            <person name="Saw J.H."/>
            <person name="Jorgensen S.L."/>
            <person name="Zaremba-Niedzwiedzka K."/>
            <person name="Martijn J."/>
            <person name="Lind A.E."/>
            <person name="van Eijk R."/>
            <person name="Schleper C."/>
            <person name="Guy L."/>
            <person name="Ettema T.J."/>
        </authorList>
    </citation>
    <scope>NUCLEOTIDE SEQUENCE</scope>
</reference>
<evidence type="ECO:0000313" key="1">
    <source>
        <dbReference type="EMBL" id="KKN78134.1"/>
    </source>
</evidence>
<comment type="caution">
    <text evidence="1">The sequence shown here is derived from an EMBL/GenBank/DDBJ whole genome shotgun (WGS) entry which is preliminary data.</text>
</comment>
<name>A0A0F9TFR6_9ZZZZ</name>
<proteinExistence type="predicted"/>
<protein>
    <submittedName>
        <fullName evidence="1">Uncharacterized protein</fullName>
    </submittedName>
</protein>
<accession>A0A0F9TFR6</accession>
<organism evidence="1">
    <name type="scientific">marine sediment metagenome</name>
    <dbReference type="NCBI Taxonomy" id="412755"/>
    <lineage>
        <taxon>unclassified sequences</taxon>
        <taxon>metagenomes</taxon>
        <taxon>ecological metagenomes</taxon>
    </lineage>
</organism>
<sequence>MGRVLREAEEKLIESAVSGNQHKLDARTLHMALWSYGLRQINQSNQEMAEKITEANGNGTKKEFAKKHGPAAGAGLGLGALLTFVRDWLGLGG</sequence>
<dbReference type="AlphaFoldDB" id="A0A0F9TFR6"/>
<dbReference type="EMBL" id="LAZR01000268">
    <property type="protein sequence ID" value="KKN78134.1"/>
    <property type="molecule type" value="Genomic_DNA"/>
</dbReference>